<protein>
    <recommendedName>
        <fullName evidence="1">Gfo/Idh/MocA-like oxidoreductase N-terminal domain-containing protein</fullName>
    </recommendedName>
</protein>
<dbReference type="SUPFAM" id="SSF55347">
    <property type="entry name" value="Glyceraldehyde-3-phosphate dehydrogenase-like, C-terminal domain"/>
    <property type="match status" value="1"/>
</dbReference>
<dbReference type="SUPFAM" id="SSF51735">
    <property type="entry name" value="NAD(P)-binding Rossmann-fold domains"/>
    <property type="match status" value="1"/>
</dbReference>
<dbReference type="Gene3D" id="3.30.360.10">
    <property type="entry name" value="Dihydrodipicolinate Reductase, domain 2"/>
    <property type="match status" value="1"/>
</dbReference>
<feature type="non-terminal residue" evidence="2">
    <location>
        <position position="210"/>
    </location>
</feature>
<evidence type="ECO:0000313" key="2">
    <source>
        <dbReference type="EMBL" id="SVD21483.1"/>
    </source>
</evidence>
<dbReference type="AlphaFoldDB" id="A0A382THN8"/>
<dbReference type="PANTHER" id="PTHR43377:SF1">
    <property type="entry name" value="BILIVERDIN REDUCTASE A"/>
    <property type="match status" value="1"/>
</dbReference>
<dbReference type="EMBL" id="UINC01136611">
    <property type="protein sequence ID" value="SVD21483.1"/>
    <property type="molecule type" value="Genomic_DNA"/>
</dbReference>
<sequence length="210" mass="23935">MKALFIGLGSIGQRHLRNLRKLAGDSVEVIAYRAKRQVPVLNDKFQVDENANLAEKYNVREFDDLDEALNERPEIVFITNPTSHHVDVALKAAKAGCHLFIEKPIDSCIDRVDELVGLVASKGLITTVAYQLRFHPGLNQVYRWLQEKRIGNLLSVSIRQGEYLPGFHPYEDYRISYASRKELGGGVILTQIHEFDYALWFFGLPRRIVA</sequence>
<name>A0A382THN8_9ZZZZ</name>
<dbReference type="Gene3D" id="3.40.50.720">
    <property type="entry name" value="NAD(P)-binding Rossmann-like Domain"/>
    <property type="match status" value="1"/>
</dbReference>
<proteinExistence type="predicted"/>
<dbReference type="Pfam" id="PF01408">
    <property type="entry name" value="GFO_IDH_MocA"/>
    <property type="match status" value="1"/>
</dbReference>
<dbReference type="PANTHER" id="PTHR43377">
    <property type="entry name" value="BILIVERDIN REDUCTASE A"/>
    <property type="match status" value="1"/>
</dbReference>
<reference evidence="2" key="1">
    <citation type="submission" date="2018-05" db="EMBL/GenBank/DDBJ databases">
        <authorList>
            <person name="Lanie J.A."/>
            <person name="Ng W.-L."/>
            <person name="Kazmierczak K.M."/>
            <person name="Andrzejewski T.M."/>
            <person name="Davidsen T.M."/>
            <person name="Wayne K.J."/>
            <person name="Tettelin H."/>
            <person name="Glass J.I."/>
            <person name="Rusch D."/>
            <person name="Podicherti R."/>
            <person name="Tsui H.-C.T."/>
            <person name="Winkler M.E."/>
        </authorList>
    </citation>
    <scope>NUCLEOTIDE SEQUENCE</scope>
</reference>
<dbReference type="InterPro" id="IPR051450">
    <property type="entry name" value="Gfo/Idh/MocA_Oxidoreductases"/>
</dbReference>
<accession>A0A382THN8</accession>
<dbReference type="InterPro" id="IPR000683">
    <property type="entry name" value="Gfo/Idh/MocA-like_OxRdtase_N"/>
</dbReference>
<evidence type="ECO:0000259" key="1">
    <source>
        <dbReference type="Pfam" id="PF01408"/>
    </source>
</evidence>
<gene>
    <name evidence="2" type="ORF">METZ01_LOCUS374337</name>
</gene>
<dbReference type="InterPro" id="IPR036291">
    <property type="entry name" value="NAD(P)-bd_dom_sf"/>
</dbReference>
<organism evidence="2">
    <name type="scientific">marine metagenome</name>
    <dbReference type="NCBI Taxonomy" id="408172"/>
    <lineage>
        <taxon>unclassified sequences</taxon>
        <taxon>metagenomes</taxon>
        <taxon>ecological metagenomes</taxon>
    </lineage>
</organism>
<dbReference type="GO" id="GO:0000166">
    <property type="term" value="F:nucleotide binding"/>
    <property type="evidence" value="ECO:0007669"/>
    <property type="project" value="InterPro"/>
</dbReference>
<feature type="domain" description="Gfo/Idh/MocA-like oxidoreductase N-terminal" evidence="1">
    <location>
        <begin position="2"/>
        <end position="130"/>
    </location>
</feature>